<protein>
    <submittedName>
        <fullName evidence="6">Type 1 fimbrial protein</fullName>
    </submittedName>
</protein>
<comment type="subcellular location">
    <subcellularLocation>
        <location evidence="1">Fimbrium</location>
    </subcellularLocation>
</comment>
<reference evidence="6 7" key="1">
    <citation type="submission" date="2018-09" db="EMBL/GenBank/DDBJ databases">
        <authorList>
            <person name="Le Fleche-Mateos A."/>
        </authorList>
    </citation>
    <scope>NUCLEOTIDE SEQUENCE [LARGE SCALE GENOMIC DNA]</scope>
    <source>
        <strain evidence="6 7">DSM 30078</strain>
    </source>
</reference>
<dbReference type="EMBL" id="RAHG01000010">
    <property type="protein sequence ID" value="RJT10711.1"/>
    <property type="molecule type" value="Genomic_DNA"/>
</dbReference>
<evidence type="ECO:0000256" key="3">
    <source>
        <dbReference type="ARBA" id="ARBA00022729"/>
    </source>
</evidence>
<dbReference type="RefSeq" id="WP_112167913.1">
    <property type="nucleotide sequence ID" value="NZ_JYDE01000021.1"/>
</dbReference>
<evidence type="ECO:0000256" key="2">
    <source>
        <dbReference type="ARBA" id="ARBA00006671"/>
    </source>
</evidence>
<evidence type="ECO:0000256" key="4">
    <source>
        <dbReference type="ARBA" id="ARBA00023263"/>
    </source>
</evidence>
<evidence type="ECO:0000256" key="5">
    <source>
        <dbReference type="SAM" id="SignalP"/>
    </source>
</evidence>
<organism evidence="6 7">
    <name type="scientific">Rahnella inusitata</name>
    <dbReference type="NCBI Taxonomy" id="58169"/>
    <lineage>
        <taxon>Bacteria</taxon>
        <taxon>Pseudomonadati</taxon>
        <taxon>Pseudomonadota</taxon>
        <taxon>Gammaproteobacteria</taxon>
        <taxon>Enterobacterales</taxon>
        <taxon>Yersiniaceae</taxon>
        <taxon>Rahnella</taxon>
    </lineage>
</organism>
<dbReference type="InterPro" id="IPR008966">
    <property type="entry name" value="Adhesion_dom_sf"/>
</dbReference>
<accession>A0ABX9NVV9</accession>
<dbReference type="Proteomes" id="UP000284119">
    <property type="component" value="Unassembled WGS sequence"/>
</dbReference>
<evidence type="ECO:0000313" key="6">
    <source>
        <dbReference type="EMBL" id="RJT10711.1"/>
    </source>
</evidence>
<dbReference type="PANTHER" id="PTHR33420">
    <property type="entry name" value="FIMBRIAL SUBUNIT ELFA-RELATED"/>
    <property type="match status" value="1"/>
</dbReference>
<sequence length="185" mass="18812">MKKTLLSLAVIGCSMLSAGAFASDGSILINGQVTNVSCSITIDGKSGTAYEIVLPTVAQSALKKGDTAGAKLLAIHLSGCTAAGGSLPAGVRAVFEDTNVNHDTGNLINTTAPGGTSLGATNVEVQITNSEQAPINLMTNHNNVAVPIDVDGNATMMYYVQYIAPSADAIAGKVTTSAVYSLDYM</sequence>
<dbReference type="PANTHER" id="PTHR33420:SF3">
    <property type="entry name" value="FIMBRIAL SUBUNIT ELFA"/>
    <property type="match status" value="1"/>
</dbReference>
<evidence type="ECO:0000256" key="1">
    <source>
        <dbReference type="ARBA" id="ARBA00004561"/>
    </source>
</evidence>
<dbReference type="InterPro" id="IPR050263">
    <property type="entry name" value="Bact_Fimbrial_Adh_Pro"/>
</dbReference>
<dbReference type="Gene3D" id="2.60.40.1090">
    <property type="entry name" value="Fimbrial-type adhesion domain"/>
    <property type="match status" value="1"/>
</dbReference>
<name>A0ABX9NVV9_9GAMM</name>
<keyword evidence="7" id="KW-1185">Reference proteome</keyword>
<evidence type="ECO:0000313" key="7">
    <source>
        <dbReference type="Proteomes" id="UP000284119"/>
    </source>
</evidence>
<feature type="signal peptide" evidence="5">
    <location>
        <begin position="1"/>
        <end position="22"/>
    </location>
</feature>
<keyword evidence="4" id="KW-0281">Fimbrium</keyword>
<comment type="similarity">
    <text evidence="2">Belongs to the fimbrial protein family.</text>
</comment>
<dbReference type="InterPro" id="IPR039458">
    <property type="entry name" value="FimA-like"/>
</dbReference>
<keyword evidence="3 5" id="KW-0732">Signal</keyword>
<dbReference type="SUPFAM" id="SSF49401">
    <property type="entry name" value="Bacterial adhesins"/>
    <property type="match status" value="1"/>
</dbReference>
<feature type="chain" id="PRO_5047271173" evidence="5">
    <location>
        <begin position="23"/>
        <end position="185"/>
    </location>
</feature>
<proteinExistence type="inferred from homology"/>
<gene>
    <name evidence="6" type="ORF">D5396_18060</name>
</gene>
<dbReference type="InterPro" id="IPR036937">
    <property type="entry name" value="Adhesion_dom_fimbrial_sf"/>
</dbReference>
<dbReference type="Pfam" id="PF16970">
    <property type="entry name" value="FimA"/>
    <property type="match status" value="1"/>
</dbReference>
<comment type="caution">
    <text evidence="6">The sequence shown here is derived from an EMBL/GenBank/DDBJ whole genome shotgun (WGS) entry which is preliminary data.</text>
</comment>